<evidence type="ECO:0000313" key="3">
    <source>
        <dbReference type="Proteomes" id="UP000094893"/>
    </source>
</evidence>
<keyword evidence="1" id="KW-1133">Transmembrane helix</keyword>
<comment type="caution">
    <text evidence="2">The sequence shown here is derived from an EMBL/GenBank/DDBJ whole genome shotgun (WGS) entry which is preliminary data.</text>
</comment>
<evidence type="ECO:0000313" key="2">
    <source>
        <dbReference type="EMBL" id="OCX68569.1"/>
    </source>
</evidence>
<feature type="transmembrane region" description="Helical" evidence="1">
    <location>
        <begin position="34"/>
        <end position="55"/>
    </location>
</feature>
<protein>
    <submittedName>
        <fullName evidence="2">Uncharacterized protein</fullName>
    </submittedName>
</protein>
<accession>A0A1C2HW81</accession>
<reference evidence="2 3" key="1">
    <citation type="journal article" date="2016" name="Int. J. Mol. Sci.">
        <title>Comparative genomics of the extreme acidophile Acidithiobacillus thiooxidans reveals intraspecific divergence and niche adaptation.</title>
        <authorList>
            <person name="Zhang X."/>
            <person name="Feng X."/>
            <person name="Tao J."/>
            <person name="Ma L."/>
            <person name="Xiao Y."/>
            <person name="Liang Y."/>
            <person name="Liu X."/>
            <person name="Yin H."/>
        </authorList>
    </citation>
    <scope>NUCLEOTIDE SEQUENCE [LARGE SCALE GENOMIC DNA]</scope>
    <source>
        <strain evidence="2 3">A02</strain>
    </source>
</reference>
<keyword evidence="1" id="KW-0472">Membrane</keyword>
<organism evidence="2 3">
    <name type="scientific">Acidithiobacillus thiooxidans</name>
    <name type="common">Thiobacillus thiooxidans</name>
    <dbReference type="NCBI Taxonomy" id="930"/>
    <lineage>
        <taxon>Bacteria</taxon>
        <taxon>Pseudomonadati</taxon>
        <taxon>Pseudomonadota</taxon>
        <taxon>Acidithiobacillia</taxon>
        <taxon>Acidithiobacillales</taxon>
        <taxon>Acidithiobacillaceae</taxon>
        <taxon>Acidithiobacillus</taxon>
    </lineage>
</organism>
<feature type="transmembrane region" description="Helical" evidence="1">
    <location>
        <begin position="112"/>
        <end position="134"/>
    </location>
</feature>
<dbReference type="AlphaFoldDB" id="A0A1C2HW81"/>
<keyword evidence="1" id="KW-0812">Transmembrane</keyword>
<proteinExistence type="predicted"/>
<gene>
    <name evidence="2" type="ORF">A6P07_18000</name>
</gene>
<name>A0A1C2HW81_ACITH</name>
<dbReference type="RefSeq" id="WP_024892487.1">
    <property type="nucleotide sequence ID" value="NZ_LWRZ01000416.1"/>
</dbReference>
<sequence>MSISLSKNLTESPSFQALQVRVTKQRALIHRDQFGGNLMGIGAALALTVAGVFWISEPSMVVPVIHHLLENKSVMSPFAMFIKLLHSALGVTLVASTLLIGMGLGVAKNSVLPILTSLAFAALFWGTPIMLGALSDTGSGAFGTVAISGKATASKVTLAPELLSANHLAYMAVHDKKKLTPSEWQTFHQDIAWLESHPVKAWSNAASLSLSNKERYLMKLTYSVGERHTPAVSQYIERQKREAGSLGHRAGLAFQTALVLMLGALVLRLAAFQRKRILHKLSEEMGDSSPYLTVNPDQPLVG</sequence>
<dbReference type="Proteomes" id="UP000094893">
    <property type="component" value="Unassembled WGS sequence"/>
</dbReference>
<feature type="transmembrane region" description="Helical" evidence="1">
    <location>
        <begin position="75"/>
        <end position="100"/>
    </location>
</feature>
<evidence type="ECO:0000256" key="1">
    <source>
        <dbReference type="SAM" id="Phobius"/>
    </source>
</evidence>
<dbReference type="EMBL" id="LWSA01000291">
    <property type="protein sequence ID" value="OCX68569.1"/>
    <property type="molecule type" value="Genomic_DNA"/>
</dbReference>
<feature type="transmembrane region" description="Helical" evidence="1">
    <location>
        <begin position="252"/>
        <end position="271"/>
    </location>
</feature>